<comment type="caution">
    <text evidence="2">The sequence shown here is derived from an EMBL/GenBank/DDBJ whole genome shotgun (WGS) entry which is preliminary data.</text>
</comment>
<evidence type="ECO:0000313" key="3">
    <source>
        <dbReference type="Proteomes" id="UP001165083"/>
    </source>
</evidence>
<evidence type="ECO:0000259" key="1">
    <source>
        <dbReference type="Pfam" id="PF08386"/>
    </source>
</evidence>
<dbReference type="AlphaFoldDB" id="A0A9W6TRV7"/>
<dbReference type="EMBL" id="BSXW01000302">
    <property type="protein sequence ID" value="GMF18002.1"/>
    <property type="molecule type" value="Genomic_DNA"/>
</dbReference>
<dbReference type="SUPFAM" id="SSF53474">
    <property type="entry name" value="alpha/beta-Hydrolases"/>
    <property type="match status" value="1"/>
</dbReference>
<dbReference type="OrthoDB" id="425534at2759"/>
<protein>
    <submittedName>
        <fullName evidence="2">Unnamed protein product</fullName>
    </submittedName>
</protein>
<dbReference type="Pfam" id="PF08386">
    <property type="entry name" value="Abhydrolase_4"/>
    <property type="match status" value="1"/>
</dbReference>
<feature type="domain" description="Peptidase S33 tripeptidyl aminopeptidase-like C-terminal" evidence="1">
    <location>
        <begin position="114"/>
        <end position="163"/>
    </location>
</feature>
<dbReference type="Gene3D" id="3.40.50.1820">
    <property type="entry name" value="alpha/beta hydrolase"/>
    <property type="match status" value="1"/>
</dbReference>
<gene>
    <name evidence="2" type="ORF">Plil01_000666900</name>
</gene>
<name>A0A9W6TRV7_9STRA</name>
<reference evidence="2" key="1">
    <citation type="submission" date="2023-04" db="EMBL/GenBank/DDBJ databases">
        <title>Phytophthora lilii NBRC 32176.</title>
        <authorList>
            <person name="Ichikawa N."/>
            <person name="Sato H."/>
            <person name="Tonouchi N."/>
        </authorList>
    </citation>
    <scope>NUCLEOTIDE SEQUENCE</scope>
    <source>
        <strain evidence="2">NBRC 32176</strain>
    </source>
</reference>
<dbReference type="InterPro" id="IPR013595">
    <property type="entry name" value="Pept_S33_TAP-like_C"/>
</dbReference>
<proteinExistence type="predicted"/>
<sequence length="228" mass="25676">MLNDLLVEFDNNPDSSYVSLVTNMTESSTLSAGVRSMLAKLLINADTRTLIPPVVHRLRRCDSNDFNVLSHFVGALSADSSSKTQDDAFRSDLLNYDSDGISYERDQFWNQAATVPREASLLLLSGKLDPQTPYKYAENLFNALDSSRKELIAFDYAPHGVVFSTPIVKVMARLYVVVWSCSYHTLKNNGDLERLDRSCIDLVPAFNLTIPIEFMLERDTVQAIFDYT</sequence>
<evidence type="ECO:0000313" key="2">
    <source>
        <dbReference type="EMBL" id="GMF18002.1"/>
    </source>
</evidence>
<organism evidence="2 3">
    <name type="scientific">Phytophthora lilii</name>
    <dbReference type="NCBI Taxonomy" id="2077276"/>
    <lineage>
        <taxon>Eukaryota</taxon>
        <taxon>Sar</taxon>
        <taxon>Stramenopiles</taxon>
        <taxon>Oomycota</taxon>
        <taxon>Peronosporomycetes</taxon>
        <taxon>Peronosporales</taxon>
        <taxon>Peronosporaceae</taxon>
        <taxon>Phytophthora</taxon>
    </lineage>
</organism>
<keyword evidence="3" id="KW-1185">Reference proteome</keyword>
<dbReference type="Proteomes" id="UP001165083">
    <property type="component" value="Unassembled WGS sequence"/>
</dbReference>
<accession>A0A9W6TRV7</accession>
<dbReference type="InterPro" id="IPR029058">
    <property type="entry name" value="AB_hydrolase_fold"/>
</dbReference>